<proteinExistence type="predicted"/>
<evidence type="ECO:0000256" key="1">
    <source>
        <dbReference type="SAM" id="MobiDB-lite"/>
    </source>
</evidence>
<dbReference type="RefSeq" id="WP_258814189.1">
    <property type="nucleotide sequence ID" value="NZ_JANUGU010000011.1"/>
</dbReference>
<evidence type="ECO:0000313" key="2">
    <source>
        <dbReference type="EMBL" id="MCS0660996.1"/>
    </source>
</evidence>
<evidence type="ECO:0000313" key="3">
    <source>
        <dbReference type="Proteomes" id="UP001204621"/>
    </source>
</evidence>
<reference evidence="2 3" key="1">
    <citation type="submission" date="2022-08" db="EMBL/GenBank/DDBJ databases">
        <title>Reclassification of Massilia species as members of the genera Telluria, Duganella, Pseudoduganella, Mokoshia gen. nov. and Zemynaea gen. nov. using orthogonal and non-orthogonal genome-based approaches.</title>
        <authorList>
            <person name="Bowman J.P."/>
        </authorList>
    </citation>
    <scope>NUCLEOTIDE SEQUENCE [LARGE SCALE GENOMIC DNA]</scope>
    <source>
        <strain evidence="2 3">JCM 31606</strain>
    </source>
</reference>
<gene>
    <name evidence="2" type="ORF">NX778_23250</name>
</gene>
<accession>A0ABT2D5F5</accession>
<name>A0ABT2D5F5_9BURK</name>
<feature type="compositionally biased region" description="Polar residues" evidence="1">
    <location>
        <begin position="7"/>
        <end position="19"/>
    </location>
</feature>
<feature type="region of interest" description="Disordered" evidence="1">
    <location>
        <begin position="1"/>
        <end position="20"/>
    </location>
</feature>
<protein>
    <submittedName>
        <fullName evidence="2">Uncharacterized protein</fullName>
    </submittedName>
</protein>
<sequence length="61" mass="6724">MDADAVTQHTAPVSSNSPQKELDFKPTVWWAFFSPFDEIGRAARFPDNAQGARLQAFGILA</sequence>
<comment type="caution">
    <text evidence="2">The sequence shown here is derived from an EMBL/GenBank/DDBJ whole genome shotgun (WGS) entry which is preliminary data.</text>
</comment>
<organism evidence="2 3">
    <name type="scientific">Massilia terrae</name>
    <dbReference type="NCBI Taxonomy" id="1811224"/>
    <lineage>
        <taxon>Bacteria</taxon>
        <taxon>Pseudomonadati</taxon>
        <taxon>Pseudomonadota</taxon>
        <taxon>Betaproteobacteria</taxon>
        <taxon>Burkholderiales</taxon>
        <taxon>Oxalobacteraceae</taxon>
        <taxon>Telluria group</taxon>
        <taxon>Massilia</taxon>
    </lineage>
</organism>
<dbReference type="Proteomes" id="UP001204621">
    <property type="component" value="Unassembled WGS sequence"/>
</dbReference>
<dbReference type="EMBL" id="JANUGU010000011">
    <property type="protein sequence ID" value="MCS0660996.1"/>
    <property type="molecule type" value="Genomic_DNA"/>
</dbReference>
<keyword evidence="3" id="KW-1185">Reference proteome</keyword>